<gene>
    <name evidence="4" type="ORF">FAD_1091</name>
</gene>
<comment type="function">
    <text evidence="1">Involved in DNA damage repair.</text>
</comment>
<evidence type="ECO:0000313" key="4">
    <source>
        <dbReference type="EMBL" id="ARD84971.1"/>
    </source>
</evidence>
<evidence type="ECO:0000259" key="3">
    <source>
        <dbReference type="Pfam" id="PF04895"/>
    </source>
</evidence>
<dbReference type="Proteomes" id="UP000192050">
    <property type="component" value="Chromosome"/>
</dbReference>
<dbReference type="AlphaFoldDB" id="A0A1V0N4D9"/>
<accession>A0A1V0N4D9</accession>
<comment type="similarity">
    <text evidence="1">Belongs to the Nre family.</text>
</comment>
<dbReference type="KEGG" id="fai:FAD_1091"/>
<organism evidence="4 5">
    <name type="scientific">Ferroplasma acidiphilum</name>
    <dbReference type="NCBI Taxonomy" id="74969"/>
    <lineage>
        <taxon>Archaea</taxon>
        <taxon>Methanobacteriati</taxon>
        <taxon>Thermoplasmatota</taxon>
        <taxon>Thermoplasmata</taxon>
        <taxon>Thermoplasmatales</taxon>
        <taxon>Ferroplasmaceae</taxon>
        <taxon>Ferroplasma</taxon>
    </lineage>
</organism>
<dbReference type="Pfam" id="PF04894">
    <property type="entry name" value="Nre_N"/>
    <property type="match status" value="1"/>
</dbReference>
<evidence type="ECO:0000259" key="2">
    <source>
        <dbReference type="Pfam" id="PF04894"/>
    </source>
</evidence>
<dbReference type="RefSeq" id="WP_081142477.1">
    <property type="nucleotide sequence ID" value="NZ_CP015363.1"/>
</dbReference>
<keyword evidence="1" id="KW-0227">DNA damage</keyword>
<dbReference type="GeneID" id="31676590"/>
<dbReference type="PANTHER" id="PTHR38136">
    <property type="entry name" value="DNA REPAIR PROTEIN"/>
    <property type="match status" value="1"/>
</dbReference>
<feature type="domain" description="Archaeal Nre C-terminal" evidence="3">
    <location>
        <begin position="302"/>
        <end position="404"/>
    </location>
</feature>
<evidence type="ECO:0000256" key="1">
    <source>
        <dbReference type="HAMAP-Rule" id="MF_02096"/>
    </source>
</evidence>
<dbReference type="EMBL" id="CP015363">
    <property type="protein sequence ID" value="ARD84971.1"/>
    <property type="molecule type" value="Genomic_DNA"/>
</dbReference>
<dbReference type="InterPro" id="IPR006979">
    <property type="entry name" value="Nre_C"/>
</dbReference>
<name>A0A1V0N4D9_9ARCH</name>
<evidence type="ECO:0000313" key="5">
    <source>
        <dbReference type="Proteomes" id="UP000192050"/>
    </source>
</evidence>
<sequence>MGKKLVKIPPSLCVKCRGAKMLCGLSYCPVSIVDRVKKVYTFNGNSISGSSPPSLFVGRYGYPKINIYPSTPPFSGDTAYMEDESKWLSTDLNEFLSSRLSLLRGGIKIEATKASDPDYRLQEIQISSLSSRPVDVEMTVEKSFKDNVVLDENITPMGPSSPLKSIKFGNYHIDNRIEKIYYDKDLKAGSGILKLYERGIGINGISKALSSGSLGTGKKRRIVPTRWSITATDKSISDNLVEEIKDYREIDEFEVYIRETSGNLFIAILAPGQWMFEWGESWFPGSTWNSFGDSVEVELDYEGYYGRKTYPGIGGCYYSSRLAVAEKYREIKRTGSAMLWREIYPGFNIPVGVWYVRENVRELLKGKPEKFDNIQDAIKYVGKFTKVDIKAWKAKSNNLKYLVSSLDNY</sequence>
<reference evidence="4 5" key="1">
    <citation type="submission" date="2011-10" db="EMBL/GenBank/DDBJ databases">
        <title>Metabolic and evolutionary patterns in the extreme acidophile Ferroplasma acidiphilum.</title>
        <authorList>
            <person name="Golyshina O.V."/>
            <person name="Kozyavkin S.A."/>
            <person name="Tatusov R.L."/>
            <person name="Slesarev A.I."/>
            <person name="Golyshin P.N."/>
        </authorList>
    </citation>
    <scope>NUCLEOTIDE SEQUENCE [LARGE SCALE GENOMIC DNA]</scope>
    <source>
        <strain evidence="5">Y</strain>
    </source>
</reference>
<dbReference type="InterPro" id="IPR033167">
    <property type="entry name" value="Nre"/>
</dbReference>
<protein>
    <recommendedName>
        <fullName evidence="1">DNA repair protein</fullName>
    </recommendedName>
</protein>
<keyword evidence="5" id="KW-1185">Reference proteome</keyword>
<dbReference type="OrthoDB" id="6609at2157"/>
<dbReference type="HAMAP" id="MF_02096">
    <property type="entry name" value="Nre"/>
    <property type="match status" value="1"/>
</dbReference>
<feature type="domain" description="Archaeal Nre N-terminal" evidence="2">
    <location>
        <begin position="22"/>
        <end position="289"/>
    </location>
</feature>
<dbReference type="InterPro" id="IPR006978">
    <property type="entry name" value="Nre_N"/>
</dbReference>
<dbReference type="GO" id="GO:0006281">
    <property type="term" value="P:DNA repair"/>
    <property type="evidence" value="ECO:0007669"/>
    <property type="project" value="UniProtKB-UniRule"/>
</dbReference>
<dbReference type="Pfam" id="PF04895">
    <property type="entry name" value="Nre_C"/>
    <property type="match status" value="1"/>
</dbReference>
<dbReference type="PANTHER" id="PTHR38136:SF2">
    <property type="entry name" value="DNA REPAIR PROTEIN"/>
    <property type="match status" value="1"/>
</dbReference>
<proteinExistence type="inferred from homology"/>
<comment type="caution">
    <text evidence="1">Lacks conserved residue(s) required for the propagation of feature annotation.</text>
</comment>
<keyword evidence="1" id="KW-0234">DNA repair</keyword>
<dbReference type="STRING" id="74969.FAD_1091"/>